<dbReference type="InterPro" id="IPR025459">
    <property type="entry name" value="DUF4279"/>
</dbReference>
<accession>A0ABS3HJJ2</accession>
<reference evidence="1 2" key="1">
    <citation type="submission" date="2021-03" db="EMBL/GenBank/DDBJ databases">
        <title>Enterococcal diversity collection.</title>
        <authorList>
            <person name="Gilmore M.S."/>
            <person name="Schwartzman J."/>
            <person name="Van Tyne D."/>
            <person name="Martin M."/>
            <person name="Earl A.M."/>
            <person name="Manson A.L."/>
            <person name="Straub T."/>
            <person name="Salamzade R."/>
            <person name="Saavedra J."/>
            <person name="Lebreton F."/>
            <person name="Prichula J."/>
            <person name="Schaufler K."/>
            <person name="Gaca A."/>
            <person name="Sgardioli B."/>
            <person name="Wagenaar J."/>
            <person name="Strong T."/>
        </authorList>
    </citation>
    <scope>NUCLEOTIDE SEQUENCE [LARGE SCALE GENOMIC DNA]</scope>
    <source>
        <strain evidence="1 2">MJM16</strain>
    </source>
</reference>
<gene>
    <name evidence="1" type="ORF">JZO85_12930</name>
</gene>
<keyword evidence="2" id="KW-1185">Reference proteome</keyword>
<dbReference type="Proteomes" id="UP000664495">
    <property type="component" value="Unassembled WGS sequence"/>
</dbReference>
<name>A0ABS3HJJ2_9ENTE</name>
<comment type="caution">
    <text evidence="1">The sequence shown here is derived from an EMBL/GenBank/DDBJ whole genome shotgun (WGS) entry which is preliminary data.</text>
</comment>
<evidence type="ECO:0000313" key="1">
    <source>
        <dbReference type="EMBL" id="MBO0453182.1"/>
    </source>
</evidence>
<sequence length="143" mass="16526">MDYTKFPIVEVSVALSSKKIKTTCITDFLQVRPSKERGVEDWPDSIKENSNLPEQMKPRNEWVWSIEYERCTNIDDALKSLIAIFSSKISIFAETFEEKSIEKSVQVLIHAESTGMPEVGLEIETIEFLNKIRTPIPFDIYTY</sequence>
<organism evidence="1 2">
    <name type="scientific">Candidatus Enterococcus murrayae</name>
    <dbReference type="NCBI Taxonomy" id="2815321"/>
    <lineage>
        <taxon>Bacteria</taxon>
        <taxon>Bacillati</taxon>
        <taxon>Bacillota</taxon>
        <taxon>Bacilli</taxon>
        <taxon>Lactobacillales</taxon>
        <taxon>Enterococcaceae</taxon>
        <taxon>Enterococcus</taxon>
    </lineage>
</organism>
<evidence type="ECO:0000313" key="2">
    <source>
        <dbReference type="Proteomes" id="UP000664495"/>
    </source>
</evidence>
<proteinExistence type="predicted"/>
<protein>
    <submittedName>
        <fullName evidence="1">DUF4279 domain-containing protein</fullName>
    </submittedName>
</protein>
<dbReference type="Pfam" id="PF14106">
    <property type="entry name" value="DUF4279"/>
    <property type="match status" value="1"/>
</dbReference>
<dbReference type="RefSeq" id="WP_207108951.1">
    <property type="nucleotide sequence ID" value="NZ_JAFLVR010000030.1"/>
</dbReference>
<dbReference type="EMBL" id="JAFLVR010000030">
    <property type="protein sequence ID" value="MBO0453182.1"/>
    <property type="molecule type" value="Genomic_DNA"/>
</dbReference>